<accession>A0A8J2KFQ7</accession>
<reference evidence="1" key="1">
    <citation type="submission" date="2021-06" db="EMBL/GenBank/DDBJ databases">
        <authorList>
            <person name="Hodson N. C."/>
            <person name="Mongue J. A."/>
            <person name="Jaron S. K."/>
        </authorList>
    </citation>
    <scope>NUCLEOTIDE SEQUENCE</scope>
</reference>
<name>A0A8J2KFQ7_9HEXA</name>
<dbReference type="EMBL" id="CAJVCH010385437">
    <property type="protein sequence ID" value="CAG7817081.1"/>
    <property type="molecule type" value="Genomic_DNA"/>
</dbReference>
<dbReference type="Proteomes" id="UP000708208">
    <property type="component" value="Unassembled WGS sequence"/>
</dbReference>
<evidence type="ECO:0000313" key="1">
    <source>
        <dbReference type="EMBL" id="CAG7817081.1"/>
    </source>
</evidence>
<dbReference type="AlphaFoldDB" id="A0A8J2KFQ7"/>
<gene>
    <name evidence="1" type="ORF">AFUS01_LOCUS27666</name>
</gene>
<feature type="non-terminal residue" evidence="1">
    <location>
        <position position="44"/>
    </location>
</feature>
<sequence>NEPVVGIPVHEFLGEQCCLLSTSTSRITLNFGNPASGHWLKKYN</sequence>
<keyword evidence="2" id="KW-1185">Reference proteome</keyword>
<organism evidence="1 2">
    <name type="scientific">Allacma fusca</name>
    <dbReference type="NCBI Taxonomy" id="39272"/>
    <lineage>
        <taxon>Eukaryota</taxon>
        <taxon>Metazoa</taxon>
        <taxon>Ecdysozoa</taxon>
        <taxon>Arthropoda</taxon>
        <taxon>Hexapoda</taxon>
        <taxon>Collembola</taxon>
        <taxon>Symphypleona</taxon>
        <taxon>Sminthuridae</taxon>
        <taxon>Allacma</taxon>
    </lineage>
</organism>
<comment type="caution">
    <text evidence="1">The sequence shown here is derived from an EMBL/GenBank/DDBJ whole genome shotgun (WGS) entry which is preliminary data.</text>
</comment>
<proteinExistence type="predicted"/>
<evidence type="ECO:0000313" key="2">
    <source>
        <dbReference type="Proteomes" id="UP000708208"/>
    </source>
</evidence>
<protein>
    <submittedName>
        <fullName evidence="1">Uncharacterized protein</fullName>
    </submittedName>
</protein>